<evidence type="ECO:0000256" key="4">
    <source>
        <dbReference type="ARBA" id="ARBA00006463"/>
    </source>
</evidence>
<reference evidence="12 13" key="1">
    <citation type="submission" date="2013-03" db="EMBL/GenBank/DDBJ databases">
        <title>Draft genome sequence of Gracibacillus halophilus YIM-C55.5, a moderately halophilic and thermophilic organism from the Xiaochaidamu salt lake.</title>
        <authorList>
            <person name="Sugumar T."/>
            <person name="Polireddy D.R."/>
            <person name="Antony A."/>
            <person name="Madhava Y.R."/>
            <person name="Sivakumar N."/>
        </authorList>
    </citation>
    <scope>NUCLEOTIDE SEQUENCE [LARGE SCALE GENOMIC DNA]</scope>
    <source>
        <strain evidence="12 13">YIM-C55.5</strain>
    </source>
</reference>
<dbReference type="PATRIC" id="fig|1308866.3.peg.2308"/>
<organism evidence="12 13">
    <name type="scientific">Gracilibacillus halophilus YIM-C55.5</name>
    <dbReference type="NCBI Taxonomy" id="1308866"/>
    <lineage>
        <taxon>Bacteria</taxon>
        <taxon>Bacillati</taxon>
        <taxon>Bacillota</taxon>
        <taxon>Bacilli</taxon>
        <taxon>Bacillales</taxon>
        <taxon>Bacillaceae</taxon>
        <taxon>Gracilibacillus</taxon>
    </lineage>
</organism>
<dbReference type="InterPro" id="IPR004898">
    <property type="entry name" value="Pectate_lyase_PlyH/PlyE-like"/>
</dbReference>
<comment type="catalytic activity">
    <reaction evidence="1 10">
        <text>Eliminative cleavage of (1-&gt;4)-alpha-D-galacturonan to give oligosaccharides with 4-deoxy-alpha-D-galact-4-enuronosyl groups at their non-reducing ends.</text>
        <dbReference type="EC" id="4.2.2.2"/>
    </reaction>
</comment>
<keyword evidence="7 10" id="KW-0732">Signal</keyword>
<protein>
    <recommendedName>
        <fullName evidence="5 10">Pectate lyase</fullName>
        <ecNumber evidence="5 10">4.2.2.2</ecNumber>
    </recommendedName>
</protein>
<evidence type="ECO:0000256" key="1">
    <source>
        <dbReference type="ARBA" id="ARBA00000695"/>
    </source>
</evidence>
<comment type="caution">
    <text evidence="12">The sequence shown here is derived from an EMBL/GenBank/DDBJ whole genome shotgun (WGS) entry which is preliminary data.</text>
</comment>
<dbReference type="eggNOG" id="COG5297">
    <property type="taxonomic scope" value="Bacteria"/>
</dbReference>
<dbReference type="EMBL" id="APML01000048">
    <property type="protein sequence ID" value="ENH96334.1"/>
    <property type="molecule type" value="Genomic_DNA"/>
</dbReference>
<comment type="similarity">
    <text evidence="4 10">Belongs to the polysaccharide lyase 3 family.</text>
</comment>
<dbReference type="GO" id="GO:0005576">
    <property type="term" value="C:extracellular region"/>
    <property type="evidence" value="ECO:0007669"/>
    <property type="project" value="UniProtKB-SubCell"/>
</dbReference>
<dbReference type="InterPro" id="IPR012334">
    <property type="entry name" value="Pectin_lyas_fold"/>
</dbReference>
<comment type="subcellular location">
    <subcellularLocation>
        <location evidence="3 10">Secreted</location>
    </subcellularLocation>
</comment>
<dbReference type="Gene3D" id="2.160.20.10">
    <property type="entry name" value="Single-stranded right-handed beta-helix, Pectin lyase-like"/>
    <property type="match status" value="1"/>
</dbReference>
<evidence type="ECO:0000313" key="13">
    <source>
        <dbReference type="Proteomes" id="UP000012283"/>
    </source>
</evidence>
<evidence type="ECO:0000256" key="9">
    <source>
        <dbReference type="ARBA" id="ARBA00023239"/>
    </source>
</evidence>
<dbReference type="InterPro" id="IPR011050">
    <property type="entry name" value="Pectin_lyase_fold/virulence"/>
</dbReference>
<keyword evidence="13" id="KW-1185">Reference proteome</keyword>
<feature type="domain" description="Ricin B lectin" evidence="11">
    <location>
        <begin position="32"/>
        <end position="169"/>
    </location>
</feature>
<evidence type="ECO:0000256" key="5">
    <source>
        <dbReference type="ARBA" id="ARBA00012272"/>
    </source>
</evidence>
<keyword evidence="6 10" id="KW-0964">Secreted</keyword>
<dbReference type="InterPro" id="IPR000772">
    <property type="entry name" value="Ricin_B_lectin"/>
</dbReference>
<proteinExistence type="inferred from homology"/>
<feature type="chain" id="PRO_5025090797" description="Pectate lyase" evidence="10">
    <location>
        <begin position="27"/>
        <end position="369"/>
    </location>
</feature>
<accession>N4WAN9</accession>
<gene>
    <name evidence="12" type="ORF">J416_11422</name>
</gene>
<evidence type="ECO:0000256" key="10">
    <source>
        <dbReference type="RuleBase" id="RU367009"/>
    </source>
</evidence>
<evidence type="ECO:0000256" key="6">
    <source>
        <dbReference type="ARBA" id="ARBA00022525"/>
    </source>
</evidence>
<comment type="function">
    <text evidence="10">Catalyzes the depolymerization of both polygalacturonate and pectins of methyl esterification degree from 22 to 89%, with an endo mode of action. In contrast to the majority of pectate lyases, displays high activity on highly methylated pectins.</text>
</comment>
<dbReference type="Pfam" id="PF14200">
    <property type="entry name" value="RicinB_lectin_2"/>
    <property type="match status" value="1"/>
</dbReference>
<name>N4WAN9_9BACI</name>
<dbReference type="Pfam" id="PF03211">
    <property type="entry name" value="Pectate_lyase"/>
    <property type="match status" value="1"/>
</dbReference>
<dbReference type="Gene3D" id="2.80.10.50">
    <property type="match status" value="3"/>
</dbReference>
<dbReference type="SUPFAM" id="SSF51126">
    <property type="entry name" value="Pectin lyase-like"/>
    <property type="match status" value="1"/>
</dbReference>
<dbReference type="SUPFAM" id="SSF50370">
    <property type="entry name" value="Ricin B-like lectins"/>
    <property type="match status" value="1"/>
</dbReference>
<dbReference type="STRING" id="1308866.J416_11422"/>
<dbReference type="OrthoDB" id="148600at2"/>
<dbReference type="PANTHER" id="PTHR33407">
    <property type="entry name" value="PECTATE LYASE F-RELATED"/>
    <property type="match status" value="1"/>
</dbReference>
<evidence type="ECO:0000256" key="7">
    <source>
        <dbReference type="ARBA" id="ARBA00022729"/>
    </source>
</evidence>
<keyword evidence="9 10" id="KW-0456">Lyase</keyword>
<dbReference type="SMART" id="SM00458">
    <property type="entry name" value="RICIN"/>
    <property type="match status" value="1"/>
</dbReference>
<dbReference type="PROSITE" id="PS50231">
    <property type="entry name" value="RICIN_B_LECTIN"/>
    <property type="match status" value="1"/>
</dbReference>
<feature type="signal peptide" evidence="10">
    <location>
        <begin position="1"/>
        <end position="26"/>
    </location>
</feature>
<dbReference type="InterPro" id="IPR035992">
    <property type="entry name" value="Ricin_B-like_lectins"/>
</dbReference>
<comment type="cofactor">
    <cofactor evidence="2 10">
        <name>Ca(2+)</name>
        <dbReference type="ChEBI" id="CHEBI:29108"/>
    </cofactor>
</comment>
<dbReference type="GO" id="GO:0030570">
    <property type="term" value="F:pectate lyase activity"/>
    <property type="evidence" value="ECO:0007669"/>
    <property type="project" value="UniProtKB-UniRule"/>
</dbReference>
<evidence type="ECO:0000256" key="3">
    <source>
        <dbReference type="ARBA" id="ARBA00004613"/>
    </source>
</evidence>
<dbReference type="PANTHER" id="PTHR33407:SF9">
    <property type="entry name" value="PECTATE LYASE F-RELATED"/>
    <property type="match status" value="1"/>
</dbReference>
<dbReference type="EC" id="4.2.2.2" evidence="5 10"/>
<evidence type="ECO:0000256" key="8">
    <source>
        <dbReference type="ARBA" id="ARBA00022837"/>
    </source>
</evidence>
<evidence type="ECO:0000259" key="11">
    <source>
        <dbReference type="SMART" id="SM00458"/>
    </source>
</evidence>
<dbReference type="Proteomes" id="UP000012283">
    <property type="component" value="Unassembled WGS sequence"/>
</dbReference>
<keyword evidence="8 10" id="KW-0106">Calcium</keyword>
<evidence type="ECO:0000256" key="2">
    <source>
        <dbReference type="ARBA" id="ARBA00001913"/>
    </source>
</evidence>
<evidence type="ECO:0000313" key="12">
    <source>
        <dbReference type="EMBL" id="ENH96334.1"/>
    </source>
</evidence>
<sequence length="369" mass="41059">MKRKLLMLIPFCLLFTIVFVSENTQAANYDDSKTYKLVNRNSGKALEVYEWSNADGGNIVQYDDLGGMNQQWRIVDVGEGHHKFLNIHSGKAMEVTNWSTDNGASVTQWTDWNGESQQWEIVDLGNGYVKIINRYSGKALEVFEWSTDNGANIVQWDDLGGENQQWQIIEVSPSDTIQVNQTIVVEEGDTFDGEGRRYVANPDTVGDGSQDEGQDPVFRLEDGATLRNVVLGYPAADGVHTYGDALVENVVWENIGEDALTIKDNGHVTVRGGMAQNGDDKMFQVNAPSTFEILNFTAKNAGKMIRQNGGTTFQTSIFIEGSVITDMDEAIFRTDSNSSGVTMTNTRYSNVGTKWYNVQNVTENGNYEF</sequence>
<dbReference type="AlphaFoldDB" id="N4WAN9"/>
<dbReference type="eggNOG" id="COG3940">
    <property type="taxonomic scope" value="Bacteria"/>
</dbReference>